<organism evidence="2 3">
    <name type="scientific">Gossypium barbadense</name>
    <name type="common">Sea Island cotton</name>
    <name type="synonym">Hibiscus barbadensis</name>
    <dbReference type="NCBI Taxonomy" id="3634"/>
    <lineage>
        <taxon>Eukaryota</taxon>
        <taxon>Viridiplantae</taxon>
        <taxon>Streptophyta</taxon>
        <taxon>Embryophyta</taxon>
        <taxon>Tracheophyta</taxon>
        <taxon>Spermatophyta</taxon>
        <taxon>Magnoliopsida</taxon>
        <taxon>eudicotyledons</taxon>
        <taxon>Gunneridae</taxon>
        <taxon>Pentapetalae</taxon>
        <taxon>rosids</taxon>
        <taxon>malvids</taxon>
        <taxon>Malvales</taxon>
        <taxon>Malvaceae</taxon>
        <taxon>Malvoideae</taxon>
        <taxon>Gossypium</taxon>
    </lineage>
</organism>
<evidence type="ECO:0000313" key="3">
    <source>
        <dbReference type="Proteomes" id="UP000239757"/>
    </source>
</evidence>
<name>A0A2P5WG10_GOSBA</name>
<sequence length="75" mass="8747">MKFDIFSPLSPQYSTPPRKTFGTFDFSSMFSTPQVSLMNAMNDVSGEGNNDRREYPRRQRWAPKRFTPRTTPSNH</sequence>
<reference evidence="2 3" key="1">
    <citation type="submission" date="2015-01" db="EMBL/GenBank/DDBJ databases">
        <title>Genome of allotetraploid Gossypium barbadense reveals genomic plasticity and fiber elongation in cotton evolution.</title>
        <authorList>
            <person name="Chen X."/>
            <person name="Liu X."/>
            <person name="Zhao B."/>
            <person name="Zheng H."/>
            <person name="Hu Y."/>
            <person name="Lu G."/>
            <person name="Yang C."/>
            <person name="Chen J."/>
            <person name="Shan C."/>
            <person name="Zhang L."/>
            <person name="Zhou Y."/>
            <person name="Wang L."/>
            <person name="Guo W."/>
            <person name="Bai Y."/>
            <person name="Ruan J."/>
            <person name="Shangguan X."/>
            <person name="Mao Y."/>
            <person name="Jiang J."/>
            <person name="Zhu Y."/>
            <person name="Lei J."/>
            <person name="Kang H."/>
            <person name="Chen S."/>
            <person name="He X."/>
            <person name="Wang R."/>
            <person name="Wang Y."/>
            <person name="Chen J."/>
            <person name="Wang L."/>
            <person name="Yu S."/>
            <person name="Wang B."/>
            <person name="Wei J."/>
            <person name="Song S."/>
            <person name="Lu X."/>
            <person name="Gao Z."/>
            <person name="Gu W."/>
            <person name="Deng X."/>
            <person name="Ma D."/>
            <person name="Wang S."/>
            <person name="Liang W."/>
            <person name="Fang L."/>
            <person name="Cai C."/>
            <person name="Zhu X."/>
            <person name="Zhou B."/>
            <person name="Zhang Y."/>
            <person name="Chen Z."/>
            <person name="Xu S."/>
            <person name="Zhu R."/>
            <person name="Wang S."/>
            <person name="Zhang T."/>
            <person name="Zhao G."/>
        </authorList>
    </citation>
    <scope>NUCLEOTIDE SEQUENCE [LARGE SCALE GENOMIC DNA]</scope>
    <source>
        <strain evidence="3">cv. Xinhai21</strain>
        <tissue evidence="2">Leaf</tissue>
    </source>
</reference>
<evidence type="ECO:0000313" key="2">
    <source>
        <dbReference type="EMBL" id="PPR90024.1"/>
    </source>
</evidence>
<dbReference type="EMBL" id="KZ667750">
    <property type="protein sequence ID" value="PPR90024.1"/>
    <property type="molecule type" value="Genomic_DNA"/>
</dbReference>
<accession>A0A2P5WG10</accession>
<feature type="region of interest" description="Disordered" evidence="1">
    <location>
        <begin position="42"/>
        <end position="75"/>
    </location>
</feature>
<dbReference type="OrthoDB" id="10434457at2759"/>
<gene>
    <name evidence="2" type="ORF">GOBAR_AA30656</name>
</gene>
<dbReference type="AlphaFoldDB" id="A0A2P5WG10"/>
<protein>
    <submittedName>
        <fullName evidence="2">Uncharacterized protein</fullName>
    </submittedName>
</protein>
<evidence type="ECO:0000256" key="1">
    <source>
        <dbReference type="SAM" id="MobiDB-lite"/>
    </source>
</evidence>
<proteinExistence type="predicted"/>
<feature type="compositionally biased region" description="Basic residues" evidence="1">
    <location>
        <begin position="58"/>
        <end position="67"/>
    </location>
</feature>
<dbReference type="Proteomes" id="UP000239757">
    <property type="component" value="Unassembled WGS sequence"/>
</dbReference>